<gene>
    <name evidence="5" type="ORF">E6W36_11270</name>
</gene>
<evidence type="ECO:0000313" key="5">
    <source>
        <dbReference type="EMBL" id="QCI79878.1"/>
    </source>
</evidence>
<name>A0A4D7C8Q6_9SPHN</name>
<dbReference type="InterPro" id="IPR003439">
    <property type="entry name" value="ABC_transporter-like_ATP-bd"/>
</dbReference>
<evidence type="ECO:0000256" key="2">
    <source>
        <dbReference type="ARBA" id="ARBA00022967"/>
    </source>
</evidence>
<feature type="domain" description="ABC transporter" evidence="4">
    <location>
        <begin position="19"/>
        <end position="94"/>
    </location>
</feature>
<dbReference type="GO" id="GO:0005524">
    <property type="term" value="F:ATP binding"/>
    <property type="evidence" value="ECO:0007669"/>
    <property type="project" value="UniProtKB-KW"/>
</dbReference>
<keyword evidence="1" id="KW-0813">Transport</keyword>
<accession>A0A4D7C8Q6</accession>
<comment type="function">
    <text evidence="3">Part of the ABC transporter complex HmuTUV involved in hemin import. Responsible for energy coupling to the transport system.</text>
</comment>
<proteinExistence type="predicted"/>
<dbReference type="SUPFAM" id="SSF52540">
    <property type="entry name" value="P-loop containing nucleoside triphosphate hydrolases"/>
    <property type="match status" value="1"/>
</dbReference>
<evidence type="ECO:0000256" key="3">
    <source>
        <dbReference type="ARBA" id="ARBA00037066"/>
    </source>
</evidence>
<keyword evidence="2" id="KW-1278">Translocase</keyword>
<dbReference type="PANTHER" id="PTHR42794">
    <property type="entry name" value="HEMIN IMPORT ATP-BINDING PROTEIN HMUV"/>
    <property type="match status" value="1"/>
</dbReference>
<sequence length="169" mass="18080">MSALEAQALQVSRAGVPALRGLDLAVAPGRVTAIVGPNGAGKSTLLQCLAGLLPPTSGRVLLDGAALDALPARLRAQRIGYLPQNGTVYWNLRVAALVALGACRIAPVSTAKVRRTWQPSMPPSPRPDWKRCGIARRTASPAANWRVPCSRACWPEHRTGCWSMSRWRA</sequence>
<keyword evidence="5" id="KW-0067">ATP-binding</keyword>
<keyword evidence="5" id="KW-0547">Nucleotide-binding</keyword>
<keyword evidence="6" id="KW-1185">Reference proteome</keyword>
<evidence type="ECO:0000256" key="1">
    <source>
        <dbReference type="ARBA" id="ARBA00022448"/>
    </source>
</evidence>
<dbReference type="Gene3D" id="3.40.50.300">
    <property type="entry name" value="P-loop containing nucleotide triphosphate hydrolases"/>
    <property type="match status" value="1"/>
</dbReference>
<dbReference type="InterPro" id="IPR027417">
    <property type="entry name" value="P-loop_NTPase"/>
</dbReference>
<protein>
    <submittedName>
        <fullName evidence="5">ABC transporter ATP-binding protein</fullName>
    </submittedName>
</protein>
<dbReference type="GO" id="GO:0016887">
    <property type="term" value="F:ATP hydrolysis activity"/>
    <property type="evidence" value="ECO:0007669"/>
    <property type="project" value="InterPro"/>
</dbReference>
<dbReference type="PANTHER" id="PTHR42794:SF1">
    <property type="entry name" value="HEMIN IMPORT ATP-BINDING PROTEIN HMUV"/>
    <property type="match status" value="1"/>
</dbReference>
<organism evidence="5 6">
    <name type="scientific">Hankyongella ginsenosidimutans</name>
    <dbReference type="NCBI Taxonomy" id="1763828"/>
    <lineage>
        <taxon>Bacteria</taxon>
        <taxon>Pseudomonadati</taxon>
        <taxon>Pseudomonadota</taxon>
        <taxon>Alphaproteobacteria</taxon>
        <taxon>Sphingomonadales</taxon>
        <taxon>Sphingomonadaceae</taxon>
        <taxon>Hankyongella</taxon>
    </lineage>
</organism>
<dbReference type="KEGG" id="hgn:E6W36_11270"/>
<evidence type="ECO:0000313" key="6">
    <source>
        <dbReference type="Proteomes" id="UP000298714"/>
    </source>
</evidence>
<evidence type="ECO:0000259" key="4">
    <source>
        <dbReference type="Pfam" id="PF00005"/>
    </source>
</evidence>
<dbReference type="EMBL" id="CP039704">
    <property type="protein sequence ID" value="QCI79878.1"/>
    <property type="molecule type" value="Genomic_DNA"/>
</dbReference>
<dbReference type="AlphaFoldDB" id="A0A4D7C8Q6"/>
<dbReference type="Proteomes" id="UP000298714">
    <property type="component" value="Chromosome"/>
</dbReference>
<dbReference type="Pfam" id="PF00005">
    <property type="entry name" value="ABC_tran"/>
    <property type="match status" value="1"/>
</dbReference>
<reference evidence="6" key="1">
    <citation type="submission" date="2019-04" db="EMBL/GenBank/DDBJ databases">
        <title>Complete genome sequence of Sphingomonas sp. W1-2-3.</title>
        <authorList>
            <person name="Im W.T."/>
        </authorList>
    </citation>
    <scope>NUCLEOTIDE SEQUENCE [LARGE SCALE GENOMIC DNA]</scope>
    <source>
        <strain evidence="6">W1-2-3</strain>
    </source>
</reference>